<dbReference type="InParanoid" id="A0A2K1ZNU4"/>
<accession>A0A2K1ZNU4</accession>
<dbReference type="AlphaFoldDB" id="A0A2K1ZNU4"/>
<sequence length="87" mass="9674">MNHFPNKKKYIHDNSCIVYGNVSSRHYVSLSKSLSSTRRSIPTTSASSCWTLSDPLDSSLAPPWPILLPTPPSLSHQTSHPTRINLD</sequence>
<keyword evidence="2" id="KW-1185">Reference proteome</keyword>
<gene>
    <name evidence="1" type="ORF">POPTR_007G037600</name>
</gene>
<dbReference type="EMBL" id="CM009296">
    <property type="protein sequence ID" value="PNT26947.1"/>
    <property type="molecule type" value="Genomic_DNA"/>
</dbReference>
<dbReference type="Proteomes" id="UP000006729">
    <property type="component" value="Chromosome 7"/>
</dbReference>
<evidence type="ECO:0000313" key="2">
    <source>
        <dbReference type="Proteomes" id="UP000006729"/>
    </source>
</evidence>
<name>A0A2K1ZNU4_POPTR</name>
<evidence type="ECO:0000313" key="1">
    <source>
        <dbReference type="EMBL" id="PNT26947.1"/>
    </source>
</evidence>
<organism evidence="1 2">
    <name type="scientific">Populus trichocarpa</name>
    <name type="common">Western balsam poplar</name>
    <name type="synonym">Populus balsamifera subsp. trichocarpa</name>
    <dbReference type="NCBI Taxonomy" id="3694"/>
    <lineage>
        <taxon>Eukaryota</taxon>
        <taxon>Viridiplantae</taxon>
        <taxon>Streptophyta</taxon>
        <taxon>Embryophyta</taxon>
        <taxon>Tracheophyta</taxon>
        <taxon>Spermatophyta</taxon>
        <taxon>Magnoliopsida</taxon>
        <taxon>eudicotyledons</taxon>
        <taxon>Gunneridae</taxon>
        <taxon>Pentapetalae</taxon>
        <taxon>rosids</taxon>
        <taxon>fabids</taxon>
        <taxon>Malpighiales</taxon>
        <taxon>Salicaceae</taxon>
        <taxon>Saliceae</taxon>
        <taxon>Populus</taxon>
    </lineage>
</organism>
<reference evidence="1 2" key="1">
    <citation type="journal article" date="2006" name="Science">
        <title>The genome of black cottonwood, Populus trichocarpa (Torr. &amp; Gray).</title>
        <authorList>
            <person name="Tuskan G.A."/>
            <person name="Difazio S."/>
            <person name="Jansson S."/>
            <person name="Bohlmann J."/>
            <person name="Grigoriev I."/>
            <person name="Hellsten U."/>
            <person name="Putnam N."/>
            <person name="Ralph S."/>
            <person name="Rombauts S."/>
            <person name="Salamov A."/>
            <person name="Schein J."/>
            <person name="Sterck L."/>
            <person name="Aerts A."/>
            <person name="Bhalerao R.R."/>
            <person name="Bhalerao R.P."/>
            <person name="Blaudez D."/>
            <person name="Boerjan W."/>
            <person name="Brun A."/>
            <person name="Brunner A."/>
            <person name="Busov V."/>
            <person name="Campbell M."/>
            <person name="Carlson J."/>
            <person name="Chalot M."/>
            <person name="Chapman J."/>
            <person name="Chen G.L."/>
            <person name="Cooper D."/>
            <person name="Coutinho P.M."/>
            <person name="Couturier J."/>
            <person name="Covert S."/>
            <person name="Cronk Q."/>
            <person name="Cunningham R."/>
            <person name="Davis J."/>
            <person name="Degroeve S."/>
            <person name="Dejardin A."/>
            <person name="Depamphilis C."/>
            <person name="Detter J."/>
            <person name="Dirks B."/>
            <person name="Dubchak I."/>
            <person name="Duplessis S."/>
            <person name="Ehlting J."/>
            <person name="Ellis B."/>
            <person name="Gendler K."/>
            <person name="Goodstein D."/>
            <person name="Gribskov M."/>
            <person name="Grimwood J."/>
            <person name="Groover A."/>
            <person name="Gunter L."/>
            <person name="Hamberger B."/>
            <person name="Heinze B."/>
            <person name="Helariutta Y."/>
            <person name="Henrissat B."/>
            <person name="Holligan D."/>
            <person name="Holt R."/>
            <person name="Huang W."/>
            <person name="Islam-Faridi N."/>
            <person name="Jones S."/>
            <person name="Jones-Rhoades M."/>
            <person name="Jorgensen R."/>
            <person name="Joshi C."/>
            <person name="Kangasjarvi J."/>
            <person name="Karlsson J."/>
            <person name="Kelleher C."/>
            <person name="Kirkpatrick R."/>
            <person name="Kirst M."/>
            <person name="Kohler A."/>
            <person name="Kalluri U."/>
            <person name="Larimer F."/>
            <person name="Leebens-Mack J."/>
            <person name="Leple J.C."/>
            <person name="Locascio P."/>
            <person name="Lou Y."/>
            <person name="Lucas S."/>
            <person name="Martin F."/>
            <person name="Montanini B."/>
            <person name="Napoli C."/>
            <person name="Nelson D.R."/>
            <person name="Nelson C."/>
            <person name="Nieminen K."/>
            <person name="Nilsson O."/>
            <person name="Pereda V."/>
            <person name="Peter G."/>
            <person name="Philippe R."/>
            <person name="Pilate G."/>
            <person name="Poliakov A."/>
            <person name="Razumovskaya J."/>
            <person name="Richardson P."/>
            <person name="Rinaldi C."/>
            <person name="Ritland K."/>
            <person name="Rouze P."/>
            <person name="Ryaboy D."/>
            <person name="Schmutz J."/>
            <person name="Schrader J."/>
            <person name="Segerman B."/>
            <person name="Shin H."/>
            <person name="Siddiqui A."/>
            <person name="Sterky F."/>
            <person name="Terry A."/>
            <person name="Tsai C.J."/>
            <person name="Uberbacher E."/>
            <person name="Unneberg P."/>
            <person name="Vahala J."/>
            <person name="Wall K."/>
            <person name="Wessler S."/>
            <person name="Yang G."/>
            <person name="Yin T."/>
            <person name="Douglas C."/>
            <person name="Marra M."/>
            <person name="Sandberg G."/>
            <person name="Van de Peer Y."/>
            <person name="Rokhsar D."/>
        </authorList>
    </citation>
    <scope>NUCLEOTIDE SEQUENCE [LARGE SCALE GENOMIC DNA]</scope>
    <source>
        <strain evidence="2">cv. Nisqually</strain>
    </source>
</reference>
<protein>
    <submittedName>
        <fullName evidence="1">Uncharacterized protein</fullName>
    </submittedName>
</protein>
<proteinExistence type="predicted"/>